<gene>
    <name evidence="2" type="ORF">BF38_5655</name>
    <name evidence="3" type="ORF">FO599_00390</name>
    <name evidence="4" type="ORF">FOC89_02585</name>
</gene>
<reference evidence="2 5" key="1">
    <citation type="journal article" date="2015" name="Genome Announc.">
        <title>Complete genome sequences for 35 biothreat assay-relevant bacillus species.</title>
        <authorList>
            <person name="Johnson S.L."/>
            <person name="Daligault H.E."/>
            <person name="Davenport K.W."/>
            <person name="Jaissle J."/>
            <person name="Frey K.G."/>
            <person name="Ladner J.T."/>
            <person name="Broomall S.M."/>
            <person name="Bishop-Lilly K.A."/>
            <person name="Bruce D.C."/>
            <person name="Gibbons H.S."/>
            <person name="Coyne S.R."/>
            <person name="Lo C.C."/>
            <person name="Meincke L."/>
            <person name="Munk A.C."/>
            <person name="Koroleva G.I."/>
            <person name="Rosenzweig C.N."/>
            <person name="Palacios G.F."/>
            <person name="Redden C.L."/>
            <person name="Minogue T.D."/>
            <person name="Chain P.S."/>
        </authorList>
    </citation>
    <scope>NUCLEOTIDE SEQUENCE [LARGE SCALE GENOMIC DNA]</scope>
    <source>
        <strain evidence="2 5">HD1011</strain>
        <plasmid evidence="2 5">2</plasmid>
    </source>
</reference>
<dbReference type="EMBL" id="CP053979">
    <property type="protein sequence ID" value="QKH22885.1"/>
    <property type="molecule type" value="Genomic_DNA"/>
</dbReference>
<dbReference type="EMBL" id="CP009334">
    <property type="protein sequence ID" value="AJG74045.1"/>
    <property type="molecule type" value="Genomic_DNA"/>
</dbReference>
<geneLocation type="plasmid" evidence="4 6">
    <name>unnamed3</name>
</geneLocation>
<dbReference type="RefSeq" id="WP_000824419.1">
    <property type="nucleotide sequence ID" value="NZ_CP009334.1"/>
</dbReference>
<dbReference type="Proteomes" id="UP000501107">
    <property type="component" value="Plasmid unnamed3"/>
</dbReference>
<organism evidence="4 6">
    <name type="scientific">Bacillus thuringiensis</name>
    <dbReference type="NCBI Taxonomy" id="1428"/>
    <lineage>
        <taxon>Bacteria</taxon>
        <taxon>Bacillati</taxon>
        <taxon>Bacillota</taxon>
        <taxon>Bacilli</taxon>
        <taxon>Bacillales</taxon>
        <taxon>Bacillaceae</taxon>
        <taxon>Bacillus</taxon>
        <taxon>Bacillus cereus group</taxon>
    </lineage>
</organism>
<feature type="region of interest" description="Disordered" evidence="1">
    <location>
        <begin position="41"/>
        <end position="64"/>
    </location>
</feature>
<evidence type="ECO:0000256" key="1">
    <source>
        <dbReference type="SAM" id="MobiDB-lite"/>
    </source>
</evidence>
<name>A0A0B5NCD2_BACTU</name>
<evidence type="ECO:0000313" key="5">
    <source>
        <dbReference type="Proteomes" id="UP000031876"/>
    </source>
</evidence>
<evidence type="ECO:0000313" key="6">
    <source>
        <dbReference type="Proteomes" id="UP000501107"/>
    </source>
</evidence>
<evidence type="ECO:0008006" key="7">
    <source>
        <dbReference type="Google" id="ProtNLM"/>
    </source>
</evidence>
<proteinExistence type="predicted"/>
<evidence type="ECO:0000313" key="4">
    <source>
        <dbReference type="EMBL" id="QKH22885.1"/>
    </source>
</evidence>
<evidence type="ECO:0000313" key="2">
    <source>
        <dbReference type="EMBL" id="AJG74045.1"/>
    </source>
</evidence>
<sequence>MKRKVLAVALPITLALGVGCSKDSSEESKTDSIKVEDYKNADSVKETDSLKDAETKKEEADKGKFMKVVDEEMDKEALAQNPTLKKEATDKGQATGTMSEDKKELVAYQNKVNEGFEQFKTDLEATIPITQKDMELKTNKAELKAQYGKVKEQAIKLSEIEPPKEYPQFKENLKTNSDIIVMNIDQLFDDLLRDNTEKARSTKGDILDGLKYLKNTVEEIRRAGK</sequence>
<dbReference type="Proteomes" id="UP000031876">
    <property type="component" value="Plasmid 2"/>
</dbReference>
<dbReference type="KEGG" id="btw:BF38_5655"/>
<dbReference type="EMBL" id="VKQN01000001">
    <property type="protein sequence ID" value="MDR4174586.1"/>
    <property type="molecule type" value="Genomic_DNA"/>
</dbReference>
<dbReference type="Proteomes" id="UP001181533">
    <property type="component" value="Unassembled WGS sequence"/>
</dbReference>
<dbReference type="AlphaFoldDB" id="A0A0B5NCD2"/>
<dbReference type="PROSITE" id="PS51257">
    <property type="entry name" value="PROKAR_LIPOPROTEIN"/>
    <property type="match status" value="1"/>
</dbReference>
<reference evidence="3" key="2">
    <citation type="submission" date="2019-07" db="EMBL/GenBank/DDBJ databases">
        <title>Phylogenomic Reclassification of ATCC Bacillus Strains and Various Taxa within the Genus Bacillus.</title>
        <authorList>
            <person name="Riojas M.A."/>
            <person name="Frank A.M."/>
            <person name="Fenn S.L."/>
            <person name="King S.P."/>
            <person name="Brower S.M."/>
            <person name="Hazbon M.H."/>
        </authorList>
    </citation>
    <scope>NUCLEOTIDE SEQUENCE</scope>
    <source>
        <strain evidence="3">ATCC 35646</strain>
    </source>
</reference>
<protein>
    <recommendedName>
        <fullName evidence="7">Lipoprotein</fullName>
    </recommendedName>
</protein>
<geneLocation type="plasmid" evidence="2 5">
    <name>2</name>
</geneLocation>
<reference evidence="4 6" key="3">
    <citation type="submission" date="2020-05" db="EMBL/GenBank/DDBJ databases">
        <title>FDA dAtabase for Regulatory Grade micrObial Sequences (FDA-ARGOS): Supporting development and validation of Infectious Disease Dx tests.</title>
        <authorList>
            <person name="Nelson B."/>
            <person name="Plummer A."/>
            <person name="Tallon L."/>
            <person name="Sadzewicz L."/>
            <person name="Zhao X."/>
            <person name="Vavikolanu K."/>
            <person name="Mehta A."/>
            <person name="Aluvathingal J."/>
            <person name="Nadendla S."/>
            <person name="Myers T."/>
            <person name="Yan Y."/>
            <person name="Sichtig H."/>
        </authorList>
    </citation>
    <scope>NUCLEOTIDE SEQUENCE [LARGE SCALE GENOMIC DNA]</scope>
    <source>
        <strain evidence="4 6">FDAARGOS_795</strain>
        <plasmid evidence="4 6">unnamed3</plasmid>
    </source>
</reference>
<keyword evidence="4" id="KW-0614">Plasmid</keyword>
<accession>A0A0B5NCD2</accession>
<evidence type="ECO:0000313" key="3">
    <source>
        <dbReference type="EMBL" id="MDR4174586.1"/>
    </source>
</evidence>
<feature type="region of interest" description="Disordered" evidence="1">
    <location>
        <begin position="77"/>
        <end position="101"/>
    </location>
</feature>